<dbReference type="AlphaFoldDB" id="A0A1W0AC44"/>
<evidence type="ECO:0000256" key="3">
    <source>
        <dbReference type="ARBA" id="ARBA00022980"/>
    </source>
</evidence>
<dbReference type="OrthoDB" id="10252718at2759"/>
<keyword evidence="5" id="KW-0687">Ribonucleoprotein</keyword>
<gene>
    <name evidence="8" type="ORF">THRCLA_20105</name>
</gene>
<keyword evidence="2" id="KW-0809">Transit peptide</keyword>
<organism evidence="8 9">
    <name type="scientific">Thraustotheca clavata</name>
    <dbReference type="NCBI Taxonomy" id="74557"/>
    <lineage>
        <taxon>Eukaryota</taxon>
        <taxon>Sar</taxon>
        <taxon>Stramenopiles</taxon>
        <taxon>Oomycota</taxon>
        <taxon>Saprolegniomycetes</taxon>
        <taxon>Saprolegniales</taxon>
        <taxon>Achlyaceae</taxon>
        <taxon>Thraustotheca</taxon>
    </lineage>
</organism>
<name>A0A1W0AC44_9STRA</name>
<evidence type="ECO:0000313" key="8">
    <source>
        <dbReference type="EMBL" id="OQS07600.1"/>
    </source>
</evidence>
<dbReference type="InterPro" id="IPR013870">
    <property type="entry name" value="Ribosomal_mL54"/>
</dbReference>
<comment type="subcellular location">
    <subcellularLocation>
        <location evidence="1">Mitochondrion</location>
    </subcellularLocation>
</comment>
<dbReference type="STRING" id="74557.A0A1W0AC44"/>
<dbReference type="Proteomes" id="UP000243217">
    <property type="component" value="Unassembled WGS sequence"/>
</dbReference>
<proteinExistence type="inferred from homology"/>
<keyword evidence="3" id="KW-0689">Ribosomal protein</keyword>
<evidence type="ECO:0000256" key="2">
    <source>
        <dbReference type="ARBA" id="ARBA00022946"/>
    </source>
</evidence>
<evidence type="ECO:0000313" key="9">
    <source>
        <dbReference type="Proteomes" id="UP000243217"/>
    </source>
</evidence>
<comment type="similarity">
    <text evidence="6">Belongs to the mitochondrion-specific ribosomal protein mL54 family.</text>
</comment>
<dbReference type="EMBL" id="JNBS01000224">
    <property type="protein sequence ID" value="OQS07600.1"/>
    <property type="molecule type" value="Genomic_DNA"/>
</dbReference>
<reference evidence="8 9" key="1">
    <citation type="journal article" date="2014" name="Genome Biol. Evol.">
        <title>The secreted proteins of Achlya hypogyna and Thraustotheca clavata identify the ancestral oomycete secretome and reveal gene acquisitions by horizontal gene transfer.</title>
        <authorList>
            <person name="Misner I."/>
            <person name="Blouin N."/>
            <person name="Leonard G."/>
            <person name="Richards T.A."/>
            <person name="Lane C.E."/>
        </authorList>
    </citation>
    <scope>NUCLEOTIDE SEQUENCE [LARGE SCALE GENOMIC DNA]</scope>
    <source>
        <strain evidence="8 9">ATCC 34112</strain>
    </source>
</reference>
<comment type="caution">
    <text evidence="8">The sequence shown here is derived from an EMBL/GenBank/DDBJ whole genome shotgun (WGS) entry which is preliminary data.</text>
</comment>
<evidence type="ECO:0000256" key="1">
    <source>
        <dbReference type="ARBA" id="ARBA00004173"/>
    </source>
</evidence>
<dbReference type="GO" id="GO:0005762">
    <property type="term" value="C:mitochondrial large ribosomal subunit"/>
    <property type="evidence" value="ECO:0007669"/>
    <property type="project" value="TreeGrafter"/>
</dbReference>
<dbReference type="GO" id="GO:0003735">
    <property type="term" value="F:structural constituent of ribosome"/>
    <property type="evidence" value="ECO:0007669"/>
    <property type="project" value="TreeGrafter"/>
</dbReference>
<accession>A0A1W0AC44</accession>
<evidence type="ECO:0000256" key="5">
    <source>
        <dbReference type="ARBA" id="ARBA00023274"/>
    </source>
</evidence>
<evidence type="ECO:0000256" key="7">
    <source>
        <dbReference type="ARBA" id="ARBA00035179"/>
    </source>
</evidence>
<evidence type="ECO:0000256" key="4">
    <source>
        <dbReference type="ARBA" id="ARBA00023128"/>
    </source>
</evidence>
<dbReference type="PANTHER" id="PTHR28595:SF1">
    <property type="entry name" value="LARGE RIBOSOMAL SUBUNIT PROTEIN ML54"/>
    <property type="match status" value="1"/>
</dbReference>
<keyword evidence="9" id="KW-1185">Reference proteome</keyword>
<protein>
    <recommendedName>
        <fullName evidence="7">Large ribosomal subunit protein mL54</fullName>
    </recommendedName>
</protein>
<dbReference type="Pfam" id="PF08561">
    <property type="entry name" value="Ribosomal_L37"/>
    <property type="match status" value="1"/>
</dbReference>
<evidence type="ECO:0000256" key="6">
    <source>
        <dbReference type="ARBA" id="ARBA00033752"/>
    </source>
</evidence>
<dbReference type="PANTHER" id="PTHR28595">
    <property type="entry name" value="39S RIBOSOMAL PROTEIN L54, MITOCHONDRIAL"/>
    <property type="match status" value="1"/>
</dbReference>
<sequence length="125" mass="13952">MFALRAARVQSVRVSVAIRGFAAPAKAPAKGGKDKKGASPKVAEEVVDVTKYAPVNILKDGAHPELKAREEYPEWLFTLLEPQPTLGELERKGYDSLETMEEKRRLITLSYRRAIKEKNASKSKK</sequence>
<keyword evidence="4" id="KW-0496">Mitochondrion</keyword>